<gene>
    <name evidence="1" type="ORF">EST38_g13959</name>
</gene>
<comment type="caution">
    <text evidence="1">The sequence shown here is derived from an EMBL/GenBank/DDBJ whole genome shotgun (WGS) entry which is preliminary data.</text>
</comment>
<accession>A0A4Q2D0F1</accession>
<proteinExistence type="predicted"/>
<dbReference type="OrthoDB" id="3262196at2759"/>
<keyword evidence="2" id="KW-1185">Reference proteome</keyword>
<sequence length="273" mass="30934">MDPGLDTLYSQTLSRSQHFRHFEDIISTIVLSRRPLSVVEIAYLHHIRNYEVVHVLTPLQAVIQVPGDDHTEVTFHHKSLSDFLLTEERSKSLFVSPAHHLRLAYLIFAATEWKPPREWTHGLVMSMWEPHWTAFLNSIGGEEGDIQQLCFQLQLLEIPDSPLQAFLATAFISTILYLGKGEAFKAPLYLLTEFPRHLALGVKKCSALDVPSWSWLESSIVAPPGPKTSYHLADGVLRTLKANVQYALTTINSKVNNSLRLLELLCNDVQFLL</sequence>
<dbReference type="Proteomes" id="UP000290288">
    <property type="component" value="Unassembled WGS sequence"/>
</dbReference>
<reference evidence="1 2" key="1">
    <citation type="submission" date="2019-01" db="EMBL/GenBank/DDBJ databases">
        <title>Draft genome sequence of Psathyrella aberdarensis IHI B618.</title>
        <authorList>
            <person name="Buettner E."/>
            <person name="Kellner H."/>
        </authorList>
    </citation>
    <scope>NUCLEOTIDE SEQUENCE [LARGE SCALE GENOMIC DNA]</scope>
    <source>
        <strain evidence="1 2">IHI B618</strain>
    </source>
</reference>
<dbReference type="AlphaFoldDB" id="A0A4Q2D0F1"/>
<name>A0A4Q2D0F1_9AGAR</name>
<organism evidence="1 2">
    <name type="scientific">Candolleomyces aberdarensis</name>
    <dbReference type="NCBI Taxonomy" id="2316362"/>
    <lineage>
        <taxon>Eukaryota</taxon>
        <taxon>Fungi</taxon>
        <taxon>Dikarya</taxon>
        <taxon>Basidiomycota</taxon>
        <taxon>Agaricomycotina</taxon>
        <taxon>Agaricomycetes</taxon>
        <taxon>Agaricomycetidae</taxon>
        <taxon>Agaricales</taxon>
        <taxon>Agaricineae</taxon>
        <taxon>Psathyrellaceae</taxon>
        <taxon>Candolleomyces</taxon>
    </lineage>
</organism>
<evidence type="ECO:0000313" key="1">
    <source>
        <dbReference type="EMBL" id="RXW11896.1"/>
    </source>
</evidence>
<evidence type="ECO:0000313" key="2">
    <source>
        <dbReference type="Proteomes" id="UP000290288"/>
    </source>
</evidence>
<protein>
    <submittedName>
        <fullName evidence="1">Uncharacterized protein</fullName>
    </submittedName>
</protein>
<dbReference type="EMBL" id="SDEE01001530">
    <property type="protein sequence ID" value="RXW11896.1"/>
    <property type="molecule type" value="Genomic_DNA"/>
</dbReference>